<evidence type="ECO:0000256" key="9">
    <source>
        <dbReference type="HAMAP-Rule" id="MF_01148"/>
    </source>
</evidence>
<comment type="similarity">
    <text evidence="2 9">Belongs to the CN hydrolase family. Apolipoprotein N-acyltransferase subfamily.</text>
</comment>
<keyword evidence="11" id="KW-0449">Lipoprotein</keyword>
<comment type="catalytic activity">
    <reaction evidence="9">
        <text>N-terminal S-1,2-diacyl-sn-glyceryl-L-cysteinyl-[lipoprotein] + a glycerophospholipid = N-acyl-S-1,2-diacyl-sn-glyceryl-L-cysteinyl-[lipoprotein] + a 2-acyl-sn-glycero-3-phospholipid + H(+)</text>
        <dbReference type="Rhea" id="RHEA:48228"/>
        <dbReference type="Rhea" id="RHEA-COMP:14681"/>
        <dbReference type="Rhea" id="RHEA-COMP:14684"/>
        <dbReference type="ChEBI" id="CHEBI:15378"/>
        <dbReference type="ChEBI" id="CHEBI:136912"/>
        <dbReference type="ChEBI" id="CHEBI:140656"/>
        <dbReference type="ChEBI" id="CHEBI:140657"/>
        <dbReference type="ChEBI" id="CHEBI:140660"/>
        <dbReference type="EC" id="2.3.1.269"/>
    </reaction>
</comment>
<keyword evidence="4 9" id="KW-0808">Transferase</keyword>
<comment type="pathway">
    <text evidence="9">Protein modification; lipoprotein biosynthesis (N-acyl transfer).</text>
</comment>
<keyword evidence="6 9" id="KW-1133">Transmembrane helix</keyword>
<evidence type="ECO:0000256" key="2">
    <source>
        <dbReference type="ARBA" id="ARBA00010065"/>
    </source>
</evidence>
<dbReference type="EC" id="2.3.1.269" evidence="9"/>
<evidence type="ECO:0000256" key="1">
    <source>
        <dbReference type="ARBA" id="ARBA00004651"/>
    </source>
</evidence>
<comment type="function">
    <text evidence="9">Catalyzes the phospholipid dependent N-acylation of the N-terminal cysteine of apolipoprotein, the last step in lipoprotein maturation.</text>
</comment>
<dbReference type="NCBIfam" id="TIGR00546">
    <property type="entry name" value="lnt"/>
    <property type="match status" value="1"/>
</dbReference>
<evidence type="ECO:0000256" key="8">
    <source>
        <dbReference type="ARBA" id="ARBA00023315"/>
    </source>
</evidence>
<dbReference type="Pfam" id="PF00795">
    <property type="entry name" value="CN_hydrolase"/>
    <property type="match status" value="1"/>
</dbReference>
<dbReference type="InterPro" id="IPR004563">
    <property type="entry name" value="Apolipo_AcylTrfase"/>
</dbReference>
<evidence type="ECO:0000256" key="7">
    <source>
        <dbReference type="ARBA" id="ARBA00023136"/>
    </source>
</evidence>
<feature type="domain" description="CN hydrolase" evidence="10">
    <location>
        <begin position="240"/>
        <end position="484"/>
    </location>
</feature>
<dbReference type="GO" id="GO:0042158">
    <property type="term" value="P:lipoprotein biosynthetic process"/>
    <property type="evidence" value="ECO:0007669"/>
    <property type="project" value="UniProtKB-UniRule"/>
</dbReference>
<dbReference type="PANTHER" id="PTHR38686:SF1">
    <property type="entry name" value="APOLIPOPROTEIN N-ACYLTRANSFERASE"/>
    <property type="match status" value="1"/>
</dbReference>
<sequence>MAEDGRGAARPDPATWLRRRPRWAVLCIAALVGLLAATGQAPLGWVLPALAGFAGGAVLLVAAQGWRRAALIGQVFGTAYFLAALSWLVEPFMVDIARHGWMAPFALVFMAGGMALFWAGAFAVARAAAGAGAWAAALLAPAMTLAELLRARAFTGFPWASPGHMLVDAQAGQAAAWGGVGLLTLGIMGLAALAAGPWAGRARRAVAMRAAVLLGGGVLCLVPVPEGAPVAGDRPVLRLVQPNAPQRLKWHPDHAREFYQRQLRYTAAAPDAGAPRPDLVVWPETAVPVRLNDAGGVLASIARAAGGAPVVLGLLRDEGPRVYNSAVVVGPGGTATQVYDKHHLVPFGEYVPFGNLLARWGIYGLAANAGQGFSAGPGARLLDLGEGLGRALPLICYEAVFPRDVRAAPERPDFLLQITNDAWFGQVSGPWQHLAQARMRAIEQGLPMVRVANTGVSAMIDARGRVTAMIPLGQAGWRDAPLPAPAPPTRYAMLGDGPAAVLALLLLGLGGRAARRRSHIANSG</sequence>
<dbReference type="GO" id="GO:0005886">
    <property type="term" value="C:plasma membrane"/>
    <property type="evidence" value="ECO:0007669"/>
    <property type="project" value="UniProtKB-SubCell"/>
</dbReference>
<evidence type="ECO:0000256" key="6">
    <source>
        <dbReference type="ARBA" id="ARBA00022989"/>
    </source>
</evidence>
<evidence type="ECO:0000256" key="5">
    <source>
        <dbReference type="ARBA" id="ARBA00022692"/>
    </source>
</evidence>
<dbReference type="RefSeq" id="WP_273247596.1">
    <property type="nucleotide sequence ID" value="NZ_VENJ01000002.1"/>
</dbReference>
<dbReference type="CDD" id="cd07571">
    <property type="entry name" value="ALP_N-acyl_transferase"/>
    <property type="match status" value="1"/>
</dbReference>
<organism evidence="11 12">
    <name type="scientific">Sediminimonas qiaohouensis</name>
    <dbReference type="NCBI Taxonomy" id="552061"/>
    <lineage>
        <taxon>Bacteria</taxon>
        <taxon>Pseudomonadati</taxon>
        <taxon>Pseudomonadota</taxon>
        <taxon>Alphaproteobacteria</taxon>
        <taxon>Rhodobacterales</taxon>
        <taxon>Roseobacteraceae</taxon>
        <taxon>Sediminimonas</taxon>
    </lineage>
</organism>
<evidence type="ECO:0000313" key="11">
    <source>
        <dbReference type="EMBL" id="MTJ03152.1"/>
    </source>
</evidence>
<dbReference type="EMBL" id="VENJ01000002">
    <property type="protein sequence ID" value="MTJ03152.1"/>
    <property type="molecule type" value="Genomic_DNA"/>
</dbReference>
<comment type="subcellular location">
    <subcellularLocation>
        <location evidence="1 9">Cell membrane</location>
        <topology evidence="1 9">Multi-pass membrane protein</topology>
    </subcellularLocation>
</comment>
<dbReference type="GO" id="GO:0016410">
    <property type="term" value="F:N-acyltransferase activity"/>
    <property type="evidence" value="ECO:0007669"/>
    <property type="project" value="UniProtKB-UniRule"/>
</dbReference>
<evidence type="ECO:0000259" key="10">
    <source>
        <dbReference type="PROSITE" id="PS50263"/>
    </source>
</evidence>
<proteinExistence type="inferred from homology"/>
<feature type="transmembrane region" description="Helical" evidence="9">
    <location>
        <begin position="101"/>
        <end position="124"/>
    </location>
</feature>
<dbReference type="InterPro" id="IPR003010">
    <property type="entry name" value="C-N_Hydrolase"/>
</dbReference>
<reference evidence="11 12" key="1">
    <citation type="submission" date="2019-06" db="EMBL/GenBank/DDBJ databases">
        <title>Enrichment of Autotrophic Halophilic Microorganisms from Red Sea Brine Pool Using Microbial Electrosynthesis System.</title>
        <authorList>
            <person name="Alqahtani M.F."/>
            <person name="Bajracharya S."/>
            <person name="Katuri K.P."/>
            <person name="Ali M."/>
            <person name="Saikaly P.E."/>
        </authorList>
    </citation>
    <scope>NUCLEOTIDE SEQUENCE [LARGE SCALE GENOMIC DNA]</scope>
    <source>
        <strain evidence="11">MES6</strain>
    </source>
</reference>
<dbReference type="UniPathway" id="UPA00666"/>
<feature type="transmembrane region" description="Helical" evidence="9">
    <location>
        <begin position="131"/>
        <end position="154"/>
    </location>
</feature>
<accession>A0A7C9HH62</accession>
<protein>
    <recommendedName>
        <fullName evidence="9">Apolipoprotein N-acyltransferase</fullName>
        <shortName evidence="9">ALP N-acyltransferase</shortName>
        <ecNumber evidence="9">2.3.1.269</ecNumber>
    </recommendedName>
</protein>
<dbReference type="PROSITE" id="PS50263">
    <property type="entry name" value="CN_HYDROLASE"/>
    <property type="match status" value="1"/>
</dbReference>
<feature type="transmembrane region" description="Helical" evidence="9">
    <location>
        <begin position="21"/>
        <end position="39"/>
    </location>
</feature>
<comment type="caution">
    <text evidence="11">The sequence shown here is derived from an EMBL/GenBank/DDBJ whole genome shotgun (WGS) entry which is preliminary data.</text>
</comment>
<dbReference type="Pfam" id="PF20154">
    <property type="entry name" value="LNT_N"/>
    <property type="match status" value="1"/>
</dbReference>
<feature type="transmembrane region" description="Helical" evidence="9">
    <location>
        <begin position="70"/>
        <end position="89"/>
    </location>
</feature>
<keyword evidence="5 9" id="KW-0812">Transmembrane</keyword>
<evidence type="ECO:0000256" key="4">
    <source>
        <dbReference type="ARBA" id="ARBA00022679"/>
    </source>
</evidence>
<evidence type="ECO:0000313" key="12">
    <source>
        <dbReference type="Proteomes" id="UP000483078"/>
    </source>
</evidence>
<name>A0A7C9HH62_9RHOB</name>
<dbReference type="InterPro" id="IPR045378">
    <property type="entry name" value="LNT_N"/>
</dbReference>
<feature type="transmembrane region" description="Helical" evidence="9">
    <location>
        <begin position="174"/>
        <end position="194"/>
    </location>
</feature>
<dbReference type="SUPFAM" id="SSF56317">
    <property type="entry name" value="Carbon-nitrogen hydrolase"/>
    <property type="match status" value="1"/>
</dbReference>
<dbReference type="AlphaFoldDB" id="A0A7C9HH62"/>
<keyword evidence="8 9" id="KW-0012">Acyltransferase</keyword>
<gene>
    <name evidence="9 11" type="primary">lnt</name>
    <name evidence="11" type="ORF">FH759_00480</name>
</gene>
<evidence type="ECO:0000256" key="3">
    <source>
        <dbReference type="ARBA" id="ARBA00022475"/>
    </source>
</evidence>
<feature type="transmembrane region" description="Helical" evidence="9">
    <location>
        <begin position="206"/>
        <end position="224"/>
    </location>
</feature>
<keyword evidence="7 9" id="KW-0472">Membrane</keyword>
<dbReference type="Proteomes" id="UP000483078">
    <property type="component" value="Unassembled WGS sequence"/>
</dbReference>
<dbReference type="Gene3D" id="3.60.110.10">
    <property type="entry name" value="Carbon-nitrogen hydrolase"/>
    <property type="match status" value="1"/>
</dbReference>
<feature type="transmembrane region" description="Helical" evidence="9">
    <location>
        <begin position="45"/>
        <end position="63"/>
    </location>
</feature>
<dbReference type="PANTHER" id="PTHR38686">
    <property type="entry name" value="APOLIPOPROTEIN N-ACYLTRANSFERASE"/>
    <property type="match status" value="1"/>
</dbReference>
<dbReference type="HAMAP" id="MF_01148">
    <property type="entry name" value="Lnt"/>
    <property type="match status" value="1"/>
</dbReference>
<keyword evidence="3 9" id="KW-1003">Cell membrane</keyword>
<dbReference type="InterPro" id="IPR036526">
    <property type="entry name" value="C-N_Hydrolase_sf"/>
</dbReference>